<dbReference type="AlphaFoldDB" id="A0A9N9J770"/>
<organism evidence="2 3">
    <name type="scientific">Funneliformis caledonium</name>
    <dbReference type="NCBI Taxonomy" id="1117310"/>
    <lineage>
        <taxon>Eukaryota</taxon>
        <taxon>Fungi</taxon>
        <taxon>Fungi incertae sedis</taxon>
        <taxon>Mucoromycota</taxon>
        <taxon>Glomeromycotina</taxon>
        <taxon>Glomeromycetes</taxon>
        <taxon>Glomerales</taxon>
        <taxon>Glomeraceae</taxon>
        <taxon>Funneliformis</taxon>
    </lineage>
</organism>
<dbReference type="EMBL" id="CAJVPQ010023385">
    <property type="protein sequence ID" value="CAG8762632.1"/>
    <property type="molecule type" value="Genomic_DNA"/>
</dbReference>
<evidence type="ECO:0000313" key="2">
    <source>
        <dbReference type="EMBL" id="CAG8762632.1"/>
    </source>
</evidence>
<accession>A0A9N9J770</accession>
<feature type="non-terminal residue" evidence="2">
    <location>
        <position position="1"/>
    </location>
</feature>
<evidence type="ECO:0000256" key="1">
    <source>
        <dbReference type="SAM" id="MobiDB-lite"/>
    </source>
</evidence>
<feature type="region of interest" description="Disordered" evidence="1">
    <location>
        <begin position="1"/>
        <end position="20"/>
    </location>
</feature>
<gene>
    <name evidence="2" type="ORF">FCALED_LOCUS17028</name>
</gene>
<sequence>FVNTTYMADSTATSSAKENEGWKRIRETLKESRGAERLDCN</sequence>
<keyword evidence="3" id="KW-1185">Reference proteome</keyword>
<dbReference type="Proteomes" id="UP000789570">
    <property type="component" value="Unassembled WGS sequence"/>
</dbReference>
<protein>
    <submittedName>
        <fullName evidence="2">16847_t:CDS:1</fullName>
    </submittedName>
</protein>
<reference evidence="2" key="1">
    <citation type="submission" date="2021-06" db="EMBL/GenBank/DDBJ databases">
        <authorList>
            <person name="Kallberg Y."/>
            <person name="Tangrot J."/>
            <person name="Rosling A."/>
        </authorList>
    </citation>
    <scope>NUCLEOTIDE SEQUENCE</scope>
    <source>
        <strain evidence="2">UK204</strain>
    </source>
</reference>
<feature type="compositionally biased region" description="Polar residues" evidence="1">
    <location>
        <begin position="1"/>
        <end position="16"/>
    </location>
</feature>
<name>A0A9N9J770_9GLOM</name>
<evidence type="ECO:0000313" key="3">
    <source>
        <dbReference type="Proteomes" id="UP000789570"/>
    </source>
</evidence>
<proteinExistence type="predicted"/>
<comment type="caution">
    <text evidence="2">The sequence shown here is derived from an EMBL/GenBank/DDBJ whole genome shotgun (WGS) entry which is preliminary data.</text>
</comment>